<comment type="caution">
    <text evidence="1">The sequence shown here is derived from an EMBL/GenBank/DDBJ whole genome shotgun (WGS) entry which is preliminary data.</text>
</comment>
<gene>
    <name evidence="1" type="ORF">Q604_UNBC10175G0001</name>
</gene>
<reference evidence="1" key="1">
    <citation type="submission" date="2013-12" db="EMBL/GenBank/DDBJ databases">
        <title>A Varibaculum cambriense genome reconstructed from a premature infant gut community with otherwise low bacterial novelty that shifts toward anaerobic metabolism during the third week of life.</title>
        <authorList>
            <person name="Brown C.T."/>
            <person name="Sharon I."/>
            <person name="Thomas B.C."/>
            <person name="Castelle C.J."/>
            <person name="Morowitz M.J."/>
            <person name="Banfield J.F."/>
        </authorList>
    </citation>
    <scope>NUCLEOTIDE SEQUENCE</scope>
</reference>
<protein>
    <submittedName>
        <fullName evidence="1">Uncharacterized protein</fullName>
    </submittedName>
</protein>
<evidence type="ECO:0000313" key="1">
    <source>
        <dbReference type="EMBL" id="ETJ35443.1"/>
    </source>
</evidence>
<accession>W1XYQ6</accession>
<feature type="non-terminal residue" evidence="1">
    <location>
        <position position="24"/>
    </location>
</feature>
<sequence length="24" mass="2715">MYTIAERGNDMRNVILVTMSCALI</sequence>
<proteinExistence type="predicted"/>
<dbReference type="AlphaFoldDB" id="W1XYQ6"/>
<name>W1XYQ6_9ZZZZ</name>
<dbReference type="EMBL" id="AZMM01010175">
    <property type="protein sequence ID" value="ETJ35443.1"/>
    <property type="molecule type" value="Genomic_DNA"/>
</dbReference>
<organism evidence="1">
    <name type="scientific">human gut metagenome</name>
    <dbReference type="NCBI Taxonomy" id="408170"/>
    <lineage>
        <taxon>unclassified sequences</taxon>
        <taxon>metagenomes</taxon>
        <taxon>organismal metagenomes</taxon>
    </lineage>
</organism>